<keyword evidence="5" id="KW-0804">Transcription</keyword>
<reference evidence="8" key="1">
    <citation type="submission" date="2022-11" db="EMBL/GenBank/DDBJ databases">
        <title>Minimal conservation of predation-associated metabolite biosynthetic gene clusters underscores biosynthetic potential of Myxococcota including descriptions for ten novel species: Archangium lansinium sp. nov., Myxococcus landrumus sp. nov., Nannocystis bai.</title>
        <authorList>
            <person name="Ahearne A."/>
            <person name="Stevens C."/>
            <person name="Phillips K."/>
        </authorList>
    </citation>
    <scope>NUCLEOTIDE SEQUENCE</scope>
    <source>
        <strain evidence="8">Na p29</strain>
    </source>
</reference>
<dbReference type="PANTHER" id="PTHR43133:SF8">
    <property type="entry name" value="RNA POLYMERASE SIGMA FACTOR HI_1459-RELATED"/>
    <property type="match status" value="1"/>
</dbReference>
<keyword evidence="4" id="KW-0238">DNA-binding</keyword>
<keyword evidence="3" id="KW-0731">Sigma factor</keyword>
<keyword evidence="2" id="KW-0805">Transcription regulation</keyword>
<evidence type="ECO:0000259" key="7">
    <source>
        <dbReference type="Pfam" id="PF08281"/>
    </source>
</evidence>
<organism evidence="8 9">
    <name type="scientific">Nannocystis pusilla</name>
    <dbReference type="NCBI Taxonomy" id="889268"/>
    <lineage>
        <taxon>Bacteria</taxon>
        <taxon>Pseudomonadati</taxon>
        <taxon>Myxococcota</taxon>
        <taxon>Polyangia</taxon>
        <taxon>Nannocystales</taxon>
        <taxon>Nannocystaceae</taxon>
        <taxon>Nannocystis</taxon>
    </lineage>
</organism>
<dbReference type="GO" id="GO:0006352">
    <property type="term" value="P:DNA-templated transcription initiation"/>
    <property type="evidence" value="ECO:0007669"/>
    <property type="project" value="InterPro"/>
</dbReference>
<dbReference type="SUPFAM" id="SSF88946">
    <property type="entry name" value="Sigma2 domain of RNA polymerase sigma factors"/>
    <property type="match status" value="1"/>
</dbReference>
<dbReference type="InterPro" id="IPR013249">
    <property type="entry name" value="RNA_pol_sigma70_r4_t2"/>
</dbReference>
<dbReference type="InterPro" id="IPR039425">
    <property type="entry name" value="RNA_pol_sigma-70-like"/>
</dbReference>
<dbReference type="InterPro" id="IPR014284">
    <property type="entry name" value="RNA_pol_sigma-70_dom"/>
</dbReference>
<evidence type="ECO:0000256" key="3">
    <source>
        <dbReference type="ARBA" id="ARBA00023082"/>
    </source>
</evidence>
<evidence type="ECO:0000256" key="5">
    <source>
        <dbReference type="ARBA" id="ARBA00023163"/>
    </source>
</evidence>
<feature type="domain" description="RNA polymerase sigma-70 region 2" evidence="6">
    <location>
        <begin position="46"/>
        <end position="92"/>
    </location>
</feature>
<dbReference type="InterPro" id="IPR013324">
    <property type="entry name" value="RNA_pol_sigma_r3/r4-like"/>
</dbReference>
<proteinExistence type="inferred from homology"/>
<keyword evidence="9" id="KW-1185">Reference proteome</keyword>
<evidence type="ECO:0000259" key="6">
    <source>
        <dbReference type="Pfam" id="PF04542"/>
    </source>
</evidence>
<dbReference type="InterPro" id="IPR036388">
    <property type="entry name" value="WH-like_DNA-bd_sf"/>
</dbReference>
<dbReference type="Pfam" id="PF04542">
    <property type="entry name" value="Sigma70_r2"/>
    <property type="match status" value="1"/>
</dbReference>
<evidence type="ECO:0000256" key="4">
    <source>
        <dbReference type="ARBA" id="ARBA00023125"/>
    </source>
</evidence>
<dbReference type="Gene3D" id="1.10.1740.10">
    <property type="match status" value="1"/>
</dbReference>
<evidence type="ECO:0000313" key="9">
    <source>
        <dbReference type="Proteomes" id="UP001150924"/>
    </source>
</evidence>
<evidence type="ECO:0000313" key="8">
    <source>
        <dbReference type="EMBL" id="MCY1004500.1"/>
    </source>
</evidence>
<gene>
    <name evidence="8" type="ORF">OV079_02725</name>
</gene>
<dbReference type="GO" id="GO:0016987">
    <property type="term" value="F:sigma factor activity"/>
    <property type="evidence" value="ECO:0007669"/>
    <property type="project" value="UniProtKB-KW"/>
</dbReference>
<feature type="domain" description="RNA polymerase sigma factor 70 region 4 type 2" evidence="7">
    <location>
        <begin position="121"/>
        <end position="172"/>
    </location>
</feature>
<evidence type="ECO:0000256" key="1">
    <source>
        <dbReference type="ARBA" id="ARBA00010641"/>
    </source>
</evidence>
<sequence length="200" mass="22995">MAIQDPLSDYGLVRRWNEGDKASGSELINRHFDALDRFFRNKLFRDGADLRQLTFERICKHRANFRGESSFRTYLFSVAHHVLIDHLRKHVRESADFDLEGLADLGASPSSLVSRSREHTRLAQALREIPLKEQIVLELHYWEDCSMDEIAVILEIPPGTTRSRAQQGREKLLKKLSKSRFLARPVNRGTSKPGWPVCGT</sequence>
<dbReference type="PANTHER" id="PTHR43133">
    <property type="entry name" value="RNA POLYMERASE ECF-TYPE SIGMA FACTO"/>
    <property type="match status" value="1"/>
</dbReference>
<dbReference type="EMBL" id="JAPNKE010000002">
    <property type="protein sequence ID" value="MCY1004500.1"/>
    <property type="molecule type" value="Genomic_DNA"/>
</dbReference>
<dbReference type="RefSeq" id="WP_267766051.1">
    <property type="nucleotide sequence ID" value="NZ_JAPNKE010000002.1"/>
</dbReference>
<dbReference type="NCBIfam" id="TIGR02937">
    <property type="entry name" value="sigma70-ECF"/>
    <property type="match status" value="1"/>
</dbReference>
<evidence type="ECO:0000256" key="2">
    <source>
        <dbReference type="ARBA" id="ARBA00023015"/>
    </source>
</evidence>
<dbReference type="AlphaFoldDB" id="A0A9X3EJU0"/>
<accession>A0A9X3EJU0</accession>
<comment type="caution">
    <text evidence="8">The sequence shown here is derived from an EMBL/GenBank/DDBJ whole genome shotgun (WGS) entry which is preliminary data.</text>
</comment>
<dbReference type="InterPro" id="IPR013325">
    <property type="entry name" value="RNA_pol_sigma_r2"/>
</dbReference>
<dbReference type="GO" id="GO:0003677">
    <property type="term" value="F:DNA binding"/>
    <property type="evidence" value="ECO:0007669"/>
    <property type="project" value="UniProtKB-KW"/>
</dbReference>
<comment type="similarity">
    <text evidence="1">Belongs to the sigma-70 factor family. ECF subfamily.</text>
</comment>
<dbReference type="InterPro" id="IPR007627">
    <property type="entry name" value="RNA_pol_sigma70_r2"/>
</dbReference>
<dbReference type="SUPFAM" id="SSF88659">
    <property type="entry name" value="Sigma3 and sigma4 domains of RNA polymerase sigma factors"/>
    <property type="match status" value="1"/>
</dbReference>
<name>A0A9X3EJU0_9BACT</name>
<dbReference type="Gene3D" id="1.10.10.10">
    <property type="entry name" value="Winged helix-like DNA-binding domain superfamily/Winged helix DNA-binding domain"/>
    <property type="match status" value="1"/>
</dbReference>
<dbReference type="Pfam" id="PF08281">
    <property type="entry name" value="Sigma70_r4_2"/>
    <property type="match status" value="1"/>
</dbReference>
<protein>
    <submittedName>
        <fullName evidence="8">RNA polymerase sigma factor</fullName>
    </submittedName>
</protein>
<dbReference type="Proteomes" id="UP001150924">
    <property type="component" value="Unassembled WGS sequence"/>
</dbReference>
<dbReference type="CDD" id="cd06171">
    <property type="entry name" value="Sigma70_r4"/>
    <property type="match status" value="1"/>
</dbReference>